<reference evidence="1 2" key="1">
    <citation type="journal article" date="2006" name="Proc. Natl. Acad. Sci. U.S.A.">
        <title>Comparative genomics of the lactic acid bacteria.</title>
        <authorList>
            <person name="Makarova K."/>
            <person name="Slesarev A."/>
            <person name="Wolf Y."/>
            <person name="Sorokin A."/>
            <person name="Mirkin B."/>
            <person name="Koonin E."/>
            <person name="Pavlov A."/>
            <person name="Pavlova N."/>
            <person name="Karamychev V."/>
            <person name="Polouchine N."/>
            <person name="Shakhova V."/>
            <person name="Grigoriev I."/>
            <person name="Lou Y."/>
            <person name="Rohksar D."/>
            <person name="Lucas S."/>
            <person name="Huang K."/>
            <person name="Goodstein D.M."/>
            <person name="Hawkins T."/>
            <person name="Plengvidhya V."/>
            <person name="Welker D."/>
            <person name="Hughes J."/>
            <person name="Goh Y."/>
            <person name="Benson A."/>
            <person name="Baldwin K."/>
            <person name="Lee J.H."/>
            <person name="Diaz-Muniz I."/>
            <person name="Dosti B."/>
            <person name="Smeianov V."/>
            <person name="Wechter W."/>
            <person name="Barabote R."/>
            <person name="Lorca G."/>
            <person name="Altermann E."/>
            <person name="Barrangou R."/>
            <person name="Ganesan B."/>
            <person name="Xie Y."/>
            <person name="Rawsthorne H."/>
            <person name="Tamir D."/>
            <person name="Parker C."/>
            <person name="Breidt F."/>
            <person name="Broadbent J."/>
            <person name="Hutkins R."/>
            <person name="O'Sullivan D."/>
            <person name="Steele J."/>
            <person name="Unlu G."/>
            <person name="Saier M."/>
            <person name="Klaenhammer T."/>
            <person name="Richardson P."/>
            <person name="Kozyavkin S."/>
            <person name="Weimer B."/>
            <person name="Mills D."/>
        </authorList>
    </citation>
    <scope>NUCLEOTIDE SEQUENCE [LARGE SCALE GENOMIC DNA]</scope>
    <source>
        <strain evidence="2">ATCC 33323 / DSM 20243 / BCRC 14619 / CIP 102991 / JCM 1131 / KCTC 3163 / NCIMB 11718 / NCTC 13722 / AM63</strain>
    </source>
</reference>
<sequence length="295" mass="34477">MDEQEVLRKLGFESEAELLSVKQLAKYHPIYATDYFDLSIDEKETNDSIDRLSVDKTFLPIFYYSVYGRIMISGWRALLNTDYKNKVISINTKDHHESWIKEQRDKTDYFSVDNVMIDEKIPVYLNEQKKEIGRLFLKIDQGHVLGKFSNLLSYIENFLGNEQNINNIDIYPQFARANRNSKKDHGQVNFECIITKHPATPFYYEAEAIFTHPLDKIPIGTRIKIITLEKTEDGHYQKSTDPDAIFEHVFIPNCDYAESDPASVLSSDNTAVDYRNFFKEGDLRALKWKNIDFQK</sequence>
<organism evidence="1 2">
    <name type="scientific">Lactobacillus gasseri (strain ATCC 33323 / DSM 20243 / BCRC 14619 / CIP 102991 / JCM 1131 / KCTC 3163 / NCIMB 11718 / NCTC 13722 / AM63)</name>
    <dbReference type="NCBI Taxonomy" id="324831"/>
    <lineage>
        <taxon>Bacteria</taxon>
        <taxon>Bacillati</taxon>
        <taxon>Bacillota</taxon>
        <taxon>Bacilli</taxon>
        <taxon>Lactobacillales</taxon>
        <taxon>Lactobacillaceae</taxon>
        <taxon>Lactobacillus</taxon>
    </lineage>
</organism>
<dbReference type="Proteomes" id="UP000000664">
    <property type="component" value="Chromosome"/>
</dbReference>
<dbReference type="AlphaFoldDB" id="A0A805Z6T6"/>
<dbReference type="EMBL" id="CP000413">
    <property type="protein sequence ID" value="ABJ59789.1"/>
    <property type="molecule type" value="Genomic_DNA"/>
</dbReference>
<gene>
    <name evidence="1" type="ordered locus">LGAS_0384</name>
</gene>
<name>A0A805Z6T6_LACGA</name>
<dbReference type="Gene3D" id="3.40.570.10">
    <property type="entry name" value="Extracellular Endonuclease, subunit A"/>
    <property type="match status" value="1"/>
</dbReference>
<dbReference type="GeneID" id="29639730"/>
<evidence type="ECO:0000313" key="1">
    <source>
        <dbReference type="EMBL" id="ABJ59789.1"/>
    </source>
</evidence>
<accession>A0A805Z6T6</accession>
<dbReference type="RefSeq" id="WP_003647747.1">
    <property type="nucleotide sequence ID" value="NC_008530.1"/>
</dbReference>
<proteinExistence type="predicted"/>
<evidence type="ECO:0000313" key="2">
    <source>
        <dbReference type="Proteomes" id="UP000000664"/>
    </source>
</evidence>
<dbReference type="KEGG" id="lga:LGAS_0384"/>
<protein>
    <submittedName>
        <fullName evidence="1">Uncharacterized protein</fullName>
    </submittedName>
</protein>
<dbReference type="InterPro" id="IPR044929">
    <property type="entry name" value="DNA/RNA_non-sp_Endonuclease_sf"/>
</dbReference>